<evidence type="ECO:0000313" key="1">
    <source>
        <dbReference type="EMBL" id="GAX05400.1"/>
    </source>
</evidence>
<dbReference type="Proteomes" id="UP000198414">
    <property type="component" value="Unassembled WGS sequence"/>
</dbReference>
<sequence>MQQSFFVSSFTINSTSLDEYQPVIVNNPDTIAFHGILTSYIKNIYRGDDPVNFDEAIDLIVQLNLITPEDPVNISHDPTKVDMLRITMDQKRAVIGDMPSFSDPAQFDVSLSAFKNDNITKEMLPKNNYYLEVNVLVQSHGSDKSTSIFTTTFPAIVNLERNGD</sequence>
<reference evidence="1 2" key="1">
    <citation type="submission" date="2015-11" db="EMBL/GenBank/DDBJ databases">
        <title>Draft genome sequences of new species of the genus Lactobacillus isolated from orchardgrass silage.</title>
        <authorList>
            <person name="Tohno M."/>
            <person name="Tanizawa Y."/>
            <person name="Arita M."/>
        </authorList>
    </citation>
    <scope>NUCLEOTIDE SEQUENCE [LARGE SCALE GENOMIC DNA]</scope>
    <source>
        <strain evidence="1 2">IWT25</strain>
    </source>
</reference>
<dbReference type="OrthoDB" id="9999579at2"/>
<protein>
    <submittedName>
        <fullName evidence="1">Uncharacterized protein</fullName>
    </submittedName>
</protein>
<name>A0A1Z5IUG0_9LACO</name>
<accession>A0A1Z5IUG0</accession>
<dbReference type="EMBL" id="BCMI01000005">
    <property type="protein sequence ID" value="GAX05400.1"/>
    <property type="molecule type" value="Genomic_DNA"/>
</dbReference>
<proteinExistence type="predicted"/>
<organism evidence="1 2">
    <name type="scientific">Secundilactobacillus pentosiphilus</name>
    <dbReference type="NCBI Taxonomy" id="1714682"/>
    <lineage>
        <taxon>Bacteria</taxon>
        <taxon>Bacillati</taxon>
        <taxon>Bacillota</taxon>
        <taxon>Bacilli</taxon>
        <taxon>Lactobacillales</taxon>
        <taxon>Lactobacillaceae</taxon>
        <taxon>Secundilactobacillus</taxon>
    </lineage>
</organism>
<gene>
    <name evidence="1" type="ORF">IWT25_00704</name>
</gene>
<dbReference type="AlphaFoldDB" id="A0A1Z5IUG0"/>
<dbReference type="RefSeq" id="WP_089120709.1">
    <property type="nucleotide sequence ID" value="NZ_BCMI01000005.1"/>
</dbReference>
<comment type="caution">
    <text evidence="1">The sequence shown here is derived from an EMBL/GenBank/DDBJ whole genome shotgun (WGS) entry which is preliminary data.</text>
</comment>
<evidence type="ECO:0000313" key="2">
    <source>
        <dbReference type="Proteomes" id="UP000198414"/>
    </source>
</evidence>